<evidence type="ECO:0000313" key="4">
    <source>
        <dbReference type="EMBL" id="MBF9150816.1"/>
    </source>
</evidence>
<proteinExistence type="inferred from homology"/>
<evidence type="ECO:0000313" key="5">
    <source>
        <dbReference type="Proteomes" id="UP000600799"/>
    </source>
</evidence>
<keyword evidence="3" id="KW-0732">Signal</keyword>
<organism evidence="4 5">
    <name type="scientific">Novosphingobium jiangmenense</name>
    <dbReference type="NCBI Taxonomy" id="2791981"/>
    <lineage>
        <taxon>Bacteria</taxon>
        <taxon>Pseudomonadati</taxon>
        <taxon>Pseudomonadota</taxon>
        <taxon>Alphaproteobacteria</taxon>
        <taxon>Sphingomonadales</taxon>
        <taxon>Sphingomonadaceae</taxon>
        <taxon>Novosphingobium</taxon>
    </lineage>
</organism>
<dbReference type="InterPro" id="IPR039378">
    <property type="entry name" value="RNase_T2_prok"/>
</dbReference>
<comment type="similarity">
    <text evidence="1 2">Belongs to the RNase T2 family.</text>
</comment>
<keyword evidence="5" id="KW-1185">Reference proteome</keyword>
<dbReference type="RefSeq" id="WP_196275158.1">
    <property type="nucleotide sequence ID" value="NZ_JADQDC010000004.1"/>
</dbReference>
<dbReference type="EMBL" id="JADQDC010000004">
    <property type="protein sequence ID" value="MBF9150816.1"/>
    <property type="molecule type" value="Genomic_DNA"/>
</dbReference>
<comment type="caution">
    <text evidence="4">The sequence shown here is derived from an EMBL/GenBank/DDBJ whole genome shotgun (WGS) entry which is preliminary data.</text>
</comment>
<dbReference type="Gene3D" id="3.90.730.10">
    <property type="entry name" value="Ribonuclease T2-like"/>
    <property type="match status" value="1"/>
</dbReference>
<dbReference type="SUPFAM" id="SSF55895">
    <property type="entry name" value="Ribonuclease Rh-like"/>
    <property type="match status" value="1"/>
</dbReference>
<name>A0ABS0HFU9_9SPHN</name>
<evidence type="ECO:0000256" key="3">
    <source>
        <dbReference type="SAM" id="SignalP"/>
    </source>
</evidence>
<feature type="signal peptide" evidence="3">
    <location>
        <begin position="1"/>
        <end position="27"/>
    </location>
</feature>
<dbReference type="Proteomes" id="UP000600799">
    <property type="component" value="Unassembled WGS sequence"/>
</dbReference>
<feature type="chain" id="PRO_5047525147" evidence="3">
    <location>
        <begin position="28"/>
        <end position="242"/>
    </location>
</feature>
<dbReference type="PANTHER" id="PTHR11240">
    <property type="entry name" value="RIBONUCLEASE T2"/>
    <property type="match status" value="1"/>
</dbReference>
<accession>A0ABS0HFU9</accession>
<dbReference type="InterPro" id="IPR033130">
    <property type="entry name" value="RNase_T2_His_AS_2"/>
</dbReference>
<dbReference type="InterPro" id="IPR036430">
    <property type="entry name" value="RNase_T2-like_sf"/>
</dbReference>
<dbReference type="InterPro" id="IPR018188">
    <property type="entry name" value="RNase_T2_His_AS_1"/>
</dbReference>
<dbReference type="Pfam" id="PF00445">
    <property type="entry name" value="Ribonuclease_T2"/>
    <property type="match status" value="1"/>
</dbReference>
<dbReference type="PROSITE" id="PS00530">
    <property type="entry name" value="RNASE_T2_1"/>
    <property type="match status" value="1"/>
</dbReference>
<dbReference type="PROSITE" id="PS00531">
    <property type="entry name" value="RNASE_T2_2"/>
    <property type="match status" value="1"/>
</dbReference>
<evidence type="ECO:0000256" key="1">
    <source>
        <dbReference type="ARBA" id="ARBA00007469"/>
    </source>
</evidence>
<protein>
    <submittedName>
        <fullName evidence="4">Ribonuclease T2</fullName>
    </submittedName>
</protein>
<evidence type="ECO:0000256" key="2">
    <source>
        <dbReference type="RuleBase" id="RU004328"/>
    </source>
</evidence>
<sequence length="242" mass="26707">MAEAGQGRLTVRWLAALAALAGTPALAQGWQCQVPPQISVPPLPAPDAPPRVVPTTGYTLAISWSPEFCRTRKDDPAHATQCSGRQGRFGFVLHGLWPDGKGGKFPQYCPSRLLPDAQVLRRNFCTTPSADLMMHEWAKHGTCMGISPADYFAKGRELFQSLEFPDMARLSRTEGLDVGKVKQALVIANPRLRPEMIRLLLGRDGWLREVHLCHSRKLKPVRCPIGNGGPPDTVPVKIWRSF</sequence>
<dbReference type="CDD" id="cd01062">
    <property type="entry name" value="RNase_T2_prok"/>
    <property type="match status" value="1"/>
</dbReference>
<gene>
    <name evidence="4" type="ORF">I2488_07360</name>
</gene>
<reference evidence="4 5" key="1">
    <citation type="submission" date="2020-11" db="EMBL/GenBank/DDBJ databases">
        <title>The genome sequence of Novosphingobium sp. 1Y9A.</title>
        <authorList>
            <person name="Liu Y."/>
        </authorList>
    </citation>
    <scope>NUCLEOTIDE SEQUENCE [LARGE SCALE GENOMIC DNA]</scope>
    <source>
        <strain evidence="4 5">1Y9A</strain>
    </source>
</reference>
<dbReference type="PANTHER" id="PTHR11240:SF22">
    <property type="entry name" value="RIBONUCLEASE T2"/>
    <property type="match status" value="1"/>
</dbReference>
<dbReference type="InterPro" id="IPR001568">
    <property type="entry name" value="RNase_T2-like"/>
</dbReference>